<feature type="transmembrane region" description="Helical" evidence="6">
    <location>
        <begin position="114"/>
        <end position="133"/>
    </location>
</feature>
<evidence type="ECO:0000256" key="3">
    <source>
        <dbReference type="ARBA" id="ARBA00022989"/>
    </source>
</evidence>
<dbReference type="EMBL" id="PNBA02000007">
    <property type="protein sequence ID" value="KAG6417505.1"/>
    <property type="molecule type" value="Genomic_DNA"/>
</dbReference>
<organism evidence="8">
    <name type="scientific">Salvia splendens</name>
    <name type="common">Scarlet sage</name>
    <dbReference type="NCBI Taxonomy" id="180675"/>
    <lineage>
        <taxon>Eukaryota</taxon>
        <taxon>Viridiplantae</taxon>
        <taxon>Streptophyta</taxon>
        <taxon>Embryophyta</taxon>
        <taxon>Tracheophyta</taxon>
        <taxon>Spermatophyta</taxon>
        <taxon>Magnoliopsida</taxon>
        <taxon>eudicotyledons</taxon>
        <taxon>Gunneridae</taxon>
        <taxon>Pentapetalae</taxon>
        <taxon>asterids</taxon>
        <taxon>lamiids</taxon>
        <taxon>Lamiales</taxon>
        <taxon>Lamiaceae</taxon>
        <taxon>Nepetoideae</taxon>
        <taxon>Mentheae</taxon>
        <taxon>Salviinae</taxon>
        <taxon>Salvia</taxon>
        <taxon>Salvia subgen. Calosphace</taxon>
        <taxon>core Calosphace</taxon>
    </lineage>
</organism>
<accession>A0A8X8XP57</accession>
<dbReference type="Pfam" id="PF03798">
    <property type="entry name" value="TRAM_LAG1_CLN8"/>
    <property type="match status" value="1"/>
</dbReference>
<evidence type="ECO:0000256" key="2">
    <source>
        <dbReference type="ARBA" id="ARBA00022692"/>
    </source>
</evidence>
<sequence length="187" mass="21847">MESFWTANGVPDVSHFAVAFCFVFFFFAARAFLDRFIFRRLAVRLVTRGTGQSKWSKETSTKIAKCAESMWKFAYYGTVEFCVLAANYQEPWFTDVKEYFTGWPDQELKLSVKLIYMCQCGFYLYSIAALLTWETRRKDFSVMMSHHIVTVILISYSYMTRFFQIGIVILALHDASDVFLEDSEDDD</sequence>
<evidence type="ECO:0000256" key="1">
    <source>
        <dbReference type="ARBA" id="ARBA00004477"/>
    </source>
</evidence>
<dbReference type="PROSITE" id="PS50922">
    <property type="entry name" value="TLC"/>
    <property type="match status" value="1"/>
</dbReference>
<evidence type="ECO:0000256" key="4">
    <source>
        <dbReference type="ARBA" id="ARBA00023136"/>
    </source>
</evidence>
<feature type="transmembrane region" description="Helical" evidence="6">
    <location>
        <begin position="148"/>
        <end position="172"/>
    </location>
</feature>
<feature type="domain" description="TLC" evidence="7">
    <location>
        <begin position="64"/>
        <end position="187"/>
    </location>
</feature>
<dbReference type="AlphaFoldDB" id="A0A8X8XP57"/>
<comment type="subcellular location">
    <subcellularLocation>
        <location evidence="1">Endoplasmic reticulum membrane</location>
        <topology evidence="1">Multi-pass membrane protein</topology>
    </subcellularLocation>
</comment>
<dbReference type="PANTHER" id="PTHR12560:SF0">
    <property type="entry name" value="LD18904P"/>
    <property type="match status" value="1"/>
</dbReference>
<proteinExistence type="predicted"/>
<keyword evidence="9" id="KW-1185">Reference proteome</keyword>
<reference evidence="8" key="1">
    <citation type="submission" date="2018-01" db="EMBL/GenBank/DDBJ databases">
        <authorList>
            <person name="Mao J.F."/>
        </authorList>
    </citation>
    <scope>NUCLEOTIDE SEQUENCE</scope>
    <source>
        <strain evidence="8">Huo1</strain>
        <tissue evidence="8">Leaf</tissue>
    </source>
</reference>
<dbReference type="Proteomes" id="UP000298416">
    <property type="component" value="Unassembled WGS sequence"/>
</dbReference>
<comment type="caution">
    <text evidence="8">The sequence shown here is derived from an EMBL/GenBank/DDBJ whole genome shotgun (WGS) entry which is preliminary data.</text>
</comment>
<reference evidence="8" key="2">
    <citation type="submission" date="2020-08" db="EMBL/GenBank/DDBJ databases">
        <title>Plant Genome Project.</title>
        <authorList>
            <person name="Zhang R.-G."/>
        </authorList>
    </citation>
    <scope>NUCLEOTIDE SEQUENCE</scope>
    <source>
        <strain evidence="8">Huo1</strain>
        <tissue evidence="8">Leaf</tissue>
    </source>
</reference>
<dbReference type="SMART" id="SM00724">
    <property type="entry name" value="TLC"/>
    <property type="match status" value="1"/>
</dbReference>
<dbReference type="GO" id="GO:0005789">
    <property type="term" value="C:endoplasmic reticulum membrane"/>
    <property type="evidence" value="ECO:0007669"/>
    <property type="project" value="UniProtKB-SubCell"/>
</dbReference>
<name>A0A8X8XP57_SALSN</name>
<dbReference type="InterPro" id="IPR006634">
    <property type="entry name" value="TLC-dom"/>
</dbReference>
<keyword evidence="3 6" id="KW-1133">Transmembrane helix</keyword>
<keyword evidence="4 5" id="KW-0472">Membrane</keyword>
<feature type="transmembrane region" description="Helical" evidence="6">
    <location>
        <begin position="13"/>
        <end position="33"/>
    </location>
</feature>
<keyword evidence="2 5" id="KW-0812">Transmembrane</keyword>
<dbReference type="PANTHER" id="PTHR12560">
    <property type="entry name" value="LONGEVITY ASSURANCE FACTOR 1 LAG1"/>
    <property type="match status" value="1"/>
</dbReference>
<dbReference type="GO" id="GO:0046513">
    <property type="term" value="P:ceramide biosynthetic process"/>
    <property type="evidence" value="ECO:0007669"/>
    <property type="project" value="InterPro"/>
</dbReference>
<dbReference type="InterPro" id="IPR016439">
    <property type="entry name" value="Lag1/Lac1-like"/>
</dbReference>
<protein>
    <recommendedName>
        <fullName evidence="7">TLC domain-containing protein</fullName>
    </recommendedName>
</protein>
<evidence type="ECO:0000313" key="8">
    <source>
        <dbReference type="EMBL" id="KAG6417505.1"/>
    </source>
</evidence>
<evidence type="ECO:0000313" key="9">
    <source>
        <dbReference type="Proteomes" id="UP000298416"/>
    </source>
</evidence>
<evidence type="ECO:0000259" key="7">
    <source>
        <dbReference type="PROSITE" id="PS50922"/>
    </source>
</evidence>
<gene>
    <name evidence="8" type="ORF">SASPL_119686</name>
</gene>
<dbReference type="GO" id="GO:0050291">
    <property type="term" value="F:sphingosine N-acyltransferase activity"/>
    <property type="evidence" value="ECO:0007669"/>
    <property type="project" value="InterPro"/>
</dbReference>
<evidence type="ECO:0000256" key="6">
    <source>
        <dbReference type="SAM" id="Phobius"/>
    </source>
</evidence>
<evidence type="ECO:0000256" key="5">
    <source>
        <dbReference type="PROSITE-ProRule" id="PRU00205"/>
    </source>
</evidence>